<evidence type="ECO:0000313" key="1">
    <source>
        <dbReference type="EMBL" id="MTD15395.1"/>
    </source>
</evidence>
<dbReference type="AlphaFoldDB" id="A0A7K1FMJ9"/>
<dbReference type="SUPFAM" id="SSF55811">
    <property type="entry name" value="Nudix"/>
    <property type="match status" value="1"/>
</dbReference>
<dbReference type="InterPro" id="IPR015797">
    <property type="entry name" value="NUDIX_hydrolase-like_dom_sf"/>
</dbReference>
<keyword evidence="2" id="KW-1185">Reference proteome</keyword>
<accession>A0A7K1FMJ9</accession>
<dbReference type="RefSeq" id="WP_154769408.1">
    <property type="nucleotide sequence ID" value="NZ_WLYK01000006.1"/>
</dbReference>
<reference evidence="1 2" key="1">
    <citation type="submission" date="2019-11" db="EMBL/GenBank/DDBJ databases">
        <authorList>
            <person name="Jiang L.-Q."/>
        </authorList>
    </citation>
    <scope>NUCLEOTIDE SEQUENCE [LARGE SCALE GENOMIC DNA]</scope>
    <source>
        <strain evidence="1 2">YIM 132087</strain>
    </source>
</reference>
<proteinExistence type="predicted"/>
<dbReference type="InterPro" id="IPR036390">
    <property type="entry name" value="WH_DNA-bd_sf"/>
</dbReference>
<organism evidence="1 2">
    <name type="scientific">Nakamurella alba</name>
    <dbReference type="NCBI Taxonomy" id="2665158"/>
    <lineage>
        <taxon>Bacteria</taxon>
        <taxon>Bacillati</taxon>
        <taxon>Actinomycetota</taxon>
        <taxon>Actinomycetes</taxon>
        <taxon>Nakamurellales</taxon>
        <taxon>Nakamurellaceae</taxon>
        <taxon>Nakamurella</taxon>
    </lineage>
</organism>
<dbReference type="InterPro" id="IPR036388">
    <property type="entry name" value="WH-like_DNA-bd_sf"/>
</dbReference>
<evidence type="ECO:0000313" key="2">
    <source>
        <dbReference type="Proteomes" id="UP000460221"/>
    </source>
</evidence>
<dbReference type="SUPFAM" id="SSF46785">
    <property type="entry name" value="Winged helix' DNA-binding domain"/>
    <property type="match status" value="1"/>
</dbReference>
<dbReference type="Gene3D" id="3.90.79.10">
    <property type="entry name" value="Nucleoside Triphosphate Pyrophosphohydrolase"/>
    <property type="match status" value="1"/>
</dbReference>
<dbReference type="Gene3D" id="1.10.10.10">
    <property type="entry name" value="Winged helix-like DNA-binding domain superfamily/Winged helix DNA-binding domain"/>
    <property type="match status" value="1"/>
</dbReference>
<sequence>MAEVPDSSLVSVDVLALRYLADDEVPLLGVVARSQPPFRGRLALPGVLLGRGERLREAGSRALTGKLGTPAAAIRGMGQLLTFDEPLRDPRGPTLSVALWAVVAAAAPEVEFAPLDRVPELAFDHDGIVRDCRPALGDLLWRETTFTRALLGERFTLARAVTATAALQGGRPDPANLNRLLRRSEWLERDESERVSTGGRPAAWWTWRSG</sequence>
<keyword evidence="1" id="KW-0378">Hydrolase</keyword>
<dbReference type="GO" id="GO:0016787">
    <property type="term" value="F:hydrolase activity"/>
    <property type="evidence" value="ECO:0007669"/>
    <property type="project" value="UniProtKB-KW"/>
</dbReference>
<protein>
    <submittedName>
        <fullName evidence="1">NUDIX hydrolase</fullName>
    </submittedName>
</protein>
<dbReference type="EMBL" id="WLYK01000006">
    <property type="protein sequence ID" value="MTD15395.1"/>
    <property type="molecule type" value="Genomic_DNA"/>
</dbReference>
<dbReference type="Proteomes" id="UP000460221">
    <property type="component" value="Unassembled WGS sequence"/>
</dbReference>
<gene>
    <name evidence="1" type="ORF">GIS00_15765</name>
</gene>
<comment type="caution">
    <text evidence="1">The sequence shown here is derived from an EMBL/GenBank/DDBJ whole genome shotgun (WGS) entry which is preliminary data.</text>
</comment>
<name>A0A7K1FMJ9_9ACTN</name>